<evidence type="ECO:0000313" key="9">
    <source>
        <dbReference type="Proteomes" id="UP000038009"/>
    </source>
</evidence>
<gene>
    <name evidence="8" type="ORF">ABL78_7689</name>
</gene>
<protein>
    <recommendedName>
        <fullName evidence="7">PARP-type domain-containing protein</fullName>
    </recommendedName>
</protein>
<dbReference type="Pfam" id="PF00645">
    <property type="entry name" value="zf-PARP"/>
    <property type="match status" value="1"/>
</dbReference>
<keyword evidence="2" id="KW-0479">Metal-binding</keyword>
<dbReference type="Proteomes" id="UP000038009">
    <property type="component" value="Unassembled WGS sequence"/>
</dbReference>
<dbReference type="Pfam" id="PF10283">
    <property type="entry name" value="zf-CCHH"/>
    <property type="match status" value="1"/>
</dbReference>
<dbReference type="VEuPathDB" id="TriTrypDB:Lsey_0403_0020"/>
<dbReference type="OrthoDB" id="429950at2759"/>
<proteinExistence type="predicted"/>
<dbReference type="GO" id="GO:0005634">
    <property type="term" value="C:nucleus"/>
    <property type="evidence" value="ECO:0007669"/>
    <property type="project" value="UniProtKB-SubCell"/>
</dbReference>
<accession>A0A0N1PA52</accession>
<organism evidence="8 9">
    <name type="scientific">Leptomonas seymouri</name>
    <dbReference type="NCBI Taxonomy" id="5684"/>
    <lineage>
        <taxon>Eukaryota</taxon>
        <taxon>Discoba</taxon>
        <taxon>Euglenozoa</taxon>
        <taxon>Kinetoplastea</taxon>
        <taxon>Metakinetoplastina</taxon>
        <taxon>Trypanosomatida</taxon>
        <taxon>Trypanosomatidae</taxon>
        <taxon>Leishmaniinae</taxon>
        <taxon>Leptomonas</taxon>
    </lineage>
</organism>
<dbReference type="PROSITE" id="PS50064">
    <property type="entry name" value="ZF_PARP_2"/>
    <property type="match status" value="1"/>
</dbReference>
<evidence type="ECO:0000256" key="3">
    <source>
        <dbReference type="ARBA" id="ARBA00022771"/>
    </source>
</evidence>
<evidence type="ECO:0000256" key="6">
    <source>
        <dbReference type="SAM" id="MobiDB-lite"/>
    </source>
</evidence>
<dbReference type="GO" id="GO:0003677">
    <property type="term" value="F:DNA binding"/>
    <property type="evidence" value="ECO:0007669"/>
    <property type="project" value="InterPro"/>
</dbReference>
<feature type="region of interest" description="Disordered" evidence="6">
    <location>
        <begin position="116"/>
        <end position="179"/>
    </location>
</feature>
<dbReference type="InterPro" id="IPR036957">
    <property type="entry name" value="Znf_PARP_sf"/>
</dbReference>
<comment type="subcellular location">
    <subcellularLocation>
        <location evidence="1">Nucleus</location>
    </subcellularLocation>
</comment>
<dbReference type="GO" id="GO:0008270">
    <property type="term" value="F:zinc ion binding"/>
    <property type="evidence" value="ECO:0007669"/>
    <property type="project" value="UniProtKB-KW"/>
</dbReference>
<name>A0A0N1PA52_LEPSE</name>
<sequence length="229" mass="24568">MPKLCVEYSKSGRAKCSLTSCGKKIEKNELRIGTEVILPYSDDGVETWKWRHLCCFTERQLGNARGTGDIDNIQGEEDLAPADKALVQKMREGNLVGDTSIIGRIGDVANSRLATELSGKGKAKAKKGDGEAGSSTSASPGEKRARAPRKPKAAATADDDADSEATEEYEVAVEEVSGKPKCPYGADCFRTNPEHFQQYSHDDADSTTGTAAATAKPTTKPVIKRKKTT</sequence>
<keyword evidence="9" id="KW-1185">Reference proteome</keyword>
<keyword evidence="3" id="KW-0863">Zinc-finger</keyword>
<evidence type="ECO:0000256" key="4">
    <source>
        <dbReference type="ARBA" id="ARBA00022833"/>
    </source>
</evidence>
<feature type="region of interest" description="Disordered" evidence="6">
    <location>
        <begin position="198"/>
        <end position="229"/>
    </location>
</feature>
<keyword evidence="4" id="KW-0862">Zinc</keyword>
<feature type="compositionally biased region" description="Low complexity" evidence="6">
    <location>
        <begin position="207"/>
        <end position="221"/>
    </location>
</feature>
<dbReference type="FunFam" id="3.30.1740.10:FF:000012">
    <property type="entry name" value="Poly(ADP-ribose) polymerase and DNA-Ligase Zn-finger region/Zinc-finger (CX5CX6HX5H) motif containing protein, putative"/>
    <property type="match status" value="1"/>
</dbReference>
<dbReference type="EMBL" id="LJSK01000403">
    <property type="protein sequence ID" value="KPI83275.1"/>
    <property type="molecule type" value="Genomic_DNA"/>
</dbReference>
<evidence type="ECO:0000313" key="8">
    <source>
        <dbReference type="EMBL" id="KPI83275.1"/>
    </source>
</evidence>
<dbReference type="InterPro" id="IPR001510">
    <property type="entry name" value="Znf_PARP"/>
</dbReference>
<dbReference type="OMA" id="CCFTERQ"/>
<evidence type="ECO:0000256" key="1">
    <source>
        <dbReference type="ARBA" id="ARBA00004123"/>
    </source>
</evidence>
<evidence type="ECO:0000259" key="7">
    <source>
        <dbReference type="PROSITE" id="PS50064"/>
    </source>
</evidence>
<evidence type="ECO:0000256" key="2">
    <source>
        <dbReference type="ARBA" id="ARBA00022723"/>
    </source>
</evidence>
<comment type="caution">
    <text evidence="8">The sequence shown here is derived from an EMBL/GenBank/DDBJ whole genome shotgun (WGS) entry which is preliminary data.</text>
</comment>
<evidence type="ECO:0000256" key="5">
    <source>
        <dbReference type="ARBA" id="ARBA00023242"/>
    </source>
</evidence>
<dbReference type="AlphaFoldDB" id="A0A0N1PA52"/>
<keyword evidence="5" id="KW-0539">Nucleus</keyword>
<feature type="domain" description="PARP-type" evidence="7">
    <location>
        <begin position="4"/>
        <end position="90"/>
    </location>
</feature>
<dbReference type="SMART" id="SM01336">
    <property type="entry name" value="zf-PARP"/>
    <property type="match status" value="1"/>
</dbReference>
<feature type="compositionally biased region" description="Acidic residues" evidence="6">
    <location>
        <begin position="157"/>
        <end position="173"/>
    </location>
</feature>
<dbReference type="SUPFAM" id="SSF57716">
    <property type="entry name" value="Glucocorticoid receptor-like (DNA-binding domain)"/>
    <property type="match status" value="1"/>
</dbReference>
<dbReference type="Gene3D" id="3.30.1740.10">
    <property type="entry name" value="Zinc finger, PARP-type"/>
    <property type="match status" value="1"/>
</dbReference>
<reference evidence="8 9" key="1">
    <citation type="journal article" date="2015" name="PLoS Pathog.">
        <title>Leptomonas seymouri: Adaptations to the Dixenous Life Cycle Analyzed by Genome Sequencing, Transcriptome Profiling and Co-infection with Leishmania donovani.</title>
        <authorList>
            <person name="Kraeva N."/>
            <person name="Butenko A."/>
            <person name="Hlavacova J."/>
            <person name="Kostygov A."/>
            <person name="Myskova J."/>
            <person name="Grybchuk D."/>
            <person name="Lestinova T."/>
            <person name="Votypka J."/>
            <person name="Volf P."/>
            <person name="Opperdoes F."/>
            <person name="Flegontov P."/>
            <person name="Lukes J."/>
            <person name="Yurchenko V."/>
        </authorList>
    </citation>
    <scope>NUCLEOTIDE SEQUENCE [LARGE SCALE GENOMIC DNA]</scope>
    <source>
        <strain evidence="8 9">ATCC 30220</strain>
    </source>
</reference>
<dbReference type="InterPro" id="IPR019406">
    <property type="entry name" value="APLF_PBZ"/>
</dbReference>